<dbReference type="EMBL" id="KF439868">
    <property type="protein sequence ID" value="AKG90500.1"/>
    <property type="molecule type" value="Genomic_DNA"/>
</dbReference>
<accession>A0A0F6WFP6</accession>
<evidence type="ECO:0000256" key="1">
    <source>
        <dbReference type="SAM" id="SignalP"/>
    </source>
</evidence>
<gene>
    <name evidence="2" type="ORF">pVAPN2012_0410</name>
    <name evidence="3" type="ORF">pVAPN_0410</name>
</gene>
<keyword evidence="2" id="KW-0614">Plasmid</keyword>
<protein>
    <submittedName>
        <fullName evidence="2">Putative secreted protein</fullName>
    </submittedName>
</protein>
<geneLocation type="plasmid" evidence="2">
    <name>pVAPN2012</name>
</geneLocation>
<name>A0A0F6WFP6_RHOHA</name>
<feature type="chain" id="PRO_5042678903" evidence="1">
    <location>
        <begin position="19"/>
        <end position="182"/>
    </location>
</feature>
<proteinExistence type="predicted"/>
<dbReference type="EMBL" id="KP851975">
    <property type="protein sequence ID" value="AKF16000.1"/>
    <property type="molecule type" value="Genomic_DNA"/>
</dbReference>
<evidence type="ECO:0000313" key="2">
    <source>
        <dbReference type="EMBL" id="AKF16000.1"/>
    </source>
</evidence>
<reference evidence="2" key="1">
    <citation type="journal article" date="2015" name="Infect. Immun.">
        <title>An Invertron-Like Linear Plasmid Mediates Intracellular Survival and Virulence in Bovine Isolates of Rhodococcus equi.</title>
        <authorList>
            <person name="Valero-Rello A."/>
            <person name="Hapeshi A."/>
            <person name="Anastasi E."/>
            <person name="Alvarez S."/>
            <person name="Scortti M."/>
            <person name="Meijer W.G."/>
            <person name="MacArthur I."/>
            <person name="Vazquez-Boland J.A."/>
        </authorList>
    </citation>
    <scope>NUCLEOTIDE SEQUENCE</scope>
    <source>
        <strain evidence="3">PAM1571</strain>
        <strain evidence="2">PAM2012</strain>
        <plasmid evidence="3">pVAPN1571</plasmid>
        <plasmid evidence="2">pVAPN2012</plasmid>
    </source>
</reference>
<dbReference type="PROSITE" id="PS51257">
    <property type="entry name" value="PROKAR_LIPOPROTEIN"/>
    <property type="match status" value="1"/>
</dbReference>
<organism evidence="2">
    <name type="scientific">Rhodococcus hoagii</name>
    <name type="common">Corynebacterium equii</name>
    <dbReference type="NCBI Taxonomy" id="43767"/>
    <lineage>
        <taxon>Bacteria</taxon>
        <taxon>Bacillati</taxon>
        <taxon>Actinomycetota</taxon>
        <taxon>Actinomycetes</taxon>
        <taxon>Mycobacteriales</taxon>
        <taxon>Nocardiaceae</taxon>
        <taxon>Prescottella</taxon>
    </lineage>
</organism>
<evidence type="ECO:0000313" key="3">
    <source>
        <dbReference type="EMBL" id="AKG90500.1"/>
    </source>
</evidence>
<dbReference type="RefSeq" id="WP_233279767.1">
    <property type="nucleotide sequence ID" value="NZ_AP024182.1"/>
</dbReference>
<keyword evidence="1" id="KW-0732">Signal</keyword>
<geneLocation type="plasmid" evidence="3">
    <name>pVAPN1571</name>
</geneLocation>
<feature type="signal peptide" evidence="1">
    <location>
        <begin position="1"/>
        <end position="18"/>
    </location>
</feature>
<dbReference type="AlphaFoldDB" id="A0A0F6WFP6"/>
<sequence>MNRTALAAAMACTTVALAFTATACGSDSVPTGTVSPPLDSMTKKDWAGAISIGVGNREGTTLVTKAAPEQVEARCLGAGEDRSIEVTAPNGWQAKLTHGSQIVTVKNDTLGYVEHDFQTREGIINATKPKEDLPDLFAMGITWDKPNSSDVEIQVEDDAPPHWTVNSPYKEFAMYMHIQCPN</sequence>